<organism evidence="1 2">
    <name type="scientific">Priestia megaterium (strain ATCC 14581 / DSM 32 / CCUG 1817 / JCM 2506 / NBRC 15308 / NCIMB 9376 / NCTC 10342 / NRRL B-14308 / VKM B-512 / Ford 19)</name>
    <name type="common">Bacillus megaterium</name>
    <dbReference type="NCBI Taxonomy" id="1348623"/>
    <lineage>
        <taxon>Bacteria</taxon>
        <taxon>Bacillati</taxon>
        <taxon>Bacillota</taxon>
        <taxon>Bacilli</taxon>
        <taxon>Bacillales</taxon>
        <taxon>Bacillaceae</taxon>
        <taxon>Priestia</taxon>
    </lineage>
</organism>
<dbReference type="AlphaFoldDB" id="A0A0B6AC06"/>
<name>A0A0B6AC06_PRIM2</name>
<dbReference type="InterPro" id="IPR001789">
    <property type="entry name" value="Sig_transdc_resp-reg_receiver"/>
</dbReference>
<dbReference type="GeneID" id="93641406"/>
<protein>
    <submittedName>
        <fullName evidence="1">Response regulator</fullName>
    </submittedName>
</protein>
<dbReference type="HOGENOM" id="CLU_080651_0_0_9"/>
<dbReference type="PROSITE" id="PS50110">
    <property type="entry name" value="RESPONSE_REGULATORY"/>
    <property type="match status" value="1"/>
</dbReference>
<evidence type="ECO:0000313" key="2">
    <source>
        <dbReference type="Proteomes" id="UP000031829"/>
    </source>
</evidence>
<dbReference type="Pfam" id="PF08664">
    <property type="entry name" value="YcbB"/>
    <property type="match status" value="1"/>
</dbReference>
<dbReference type="SUPFAM" id="SSF52172">
    <property type="entry name" value="CheY-like"/>
    <property type="match status" value="1"/>
</dbReference>
<sequence>MRFYIIDDDEVFRSMLAEIIEDNDLGEVIGEGEDGIVLNDQVSLLQQIDILFIDLLMPIQDGIETVRKIKDSFKGKIIMMSQVETKDLIGKAYSLGIEYYITKPLNRMEVLMVIQKVIERIHVQQSMEKIQESLNTVLNVGNQQKTPSFGKKESDPAEACRFLLRELGILGESGSKDLIEIINYLHQTEKSTMYEQHFPSLKEIFEKITVRKLGSSFSEDVLQKEMKAAEQRVRRAIYQSLNHLTSLGMVDFFNPKFENYASKFFDFSMVHQRMRDIEKGTGKSSTPSRINVKKFIQMLYYEVKQTL</sequence>
<dbReference type="GO" id="GO:0000160">
    <property type="term" value="P:phosphorelay signal transduction system"/>
    <property type="evidence" value="ECO:0007669"/>
    <property type="project" value="InterPro"/>
</dbReference>
<dbReference type="PANTHER" id="PTHR43228:SF8">
    <property type="entry name" value="TRANSCRIPTIONAL REGULATORY PROTEIN GLNL"/>
    <property type="match status" value="1"/>
</dbReference>
<dbReference type="KEGG" id="bmeg:BG04_3344"/>
<reference evidence="1 2" key="1">
    <citation type="journal article" date="2015" name="Genome Announc.">
        <title>Complete genome sequences for 35 biothreat assay-relevant bacillus species.</title>
        <authorList>
            <person name="Johnson S.L."/>
            <person name="Daligault H.E."/>
            <person name="Davenport K.W."/>
            <person name="Jaissle J."/>
            <person name="Frey K.G."/>
            <person name="Ladner J.T."/>
            <person name="Broomall S.M."/>
            <person name="Bishop-Lilly K.A."/>
            <person name="Bruce D.C."/>
            <person name="Gibbons H.S."/>
            <person name="Coyne S.R."/>
            <person name="Lo C.C."/>
            <person name="Meincke L."/>
            <person name="Munk A.C."/>
            <person name="Koroleva G.I."/>
            <person name="Rosenzweig C.N."/>
            <person name="Palacios G.F."/>
            <person name="Redden C.L."/>
            <person name="Minogue T.D."/>
            <person name="Chain P.S."/>
        </authorList>
    </citation>
    <scope>NUCLEOTIDE SEQUENCE [LARGE SCALE GENOMIC DNA]</scope>
    <source>
        <strain evidence="2">ATCC 14581 / DSM 32 / JCM 2506 / NBRC 15308 / NCIMB 9376 / NCTC 10342 / NRRL B-14308 / VKM B-512</strain>
    </source>
</reference>
<dbReference type="Pfam" id="PF00072">
    <property type="entry name" value="Response_reg"/>
    <property type="match status" value="1"/>
</dbReference>
<proteinExistence type="predicted"/>
<gene>
    <name evidence="1" type="ORF">BG04_3344</name>
</gene>
<dbReference type="RefSeq" id="WP_034653912.1">
    <property type="nucleotide sequence ID" value="NZ_BCVB01000007.1"/>
</dbReference>
<dbReference type="InterPro" id="IPR052048">
    <property type="entry name" value="ST_Response_Regulator"/>
</dbReference>
<dbReference type="EMBL" id="CP009920">
    <property type="protein sequence ID" value="AJI22430.1"/>
    <property type="molecule type" value="Genomic_DNA"/>
</dbReference>
<accession>A0A0B6AC06</accession>
<dbReference type="Gene3D" id="3.40.50.2300">
    <property type="match status" value="1"/>
</dbReference>
<evidence type="ECO:0000313" key="1">
    <source>
        <dbReference type="EMBL" id="AJI22430.1"/>
    </source>
</evidence>
<dbReference type="Proteomes" id="UP000031829">
    <property type="component" value="Chromosome"/>
</dbReference>
<dbReference type="InterPro" id="IPR011006">
    <property type="entry name" value="CheY-like_superfamily"/>
</dbReference>
<dbReference type="PANTHER" id="PTHR43228">
    <property type="entry name" value="TWO-COMPONENT RESPONSE REGULATOR"/>
    <property type="match status" value="1"/>
</dbReference>
<dbReference type="SMART" id="SM00448">
    <property type="entry name" value="REC"/>
    <property type="match status" value="1"/>
</dbReference>
<dbReference type="InterPro" id="IPR013972">
    <property type="entry name" value="YcbB"/>
</dbReference>